<reference evidence="1" key="1">
    <citation type="submission" date="2014-11" db="EMBL/GenBank/DDBJ databases">
        <authorList>
            <person name="Amaro Gonzalez C."/>
        </authorList>
    </citation>
    <scope>NUCLEOTIDE SEQUENCE</scope>
</reference>
<dbReference type="AlphaFoldDB" id="A0A0E9WVQ7"/>
<organism evidence="1">
    <name type="scientific">Anguilla anguilla</name>
    <name type="common">European freshwater eel</name>
    <name type="synonym">Muraena anguilla</name>
    <dbReference type="NCBI Taxonomy" id="7936"/>
    <lineage>
        <taxon>Eukaryota</taxon>
        <taxon>Metazoa</taxon>
        <taxon>Chordata</taxon>
        <taxon>Craniata</taxon>
        <taxon>Vertebrata</taxon>
        <taxon>Euteleostomi</taxon>
        <taxon>Actinopterygii</taxon>
        <taxon>Neopterygii</taxon>
        <taxon>Teleostei</taxon>
        <taxon>Anguilliformes</taxon>
        <taxon>Anguillidae</taxon>
        <taxon>Anguilla</taxon>
    </lineage>
</organism>
<dbReference type="EMBL" id="GBXM01014296">
    <property type="protein sequence ID" value="JAH94281.1"/>
    <property type="molecule type" value="Transcribed_RNA"/>
</dbReference>
<protein>
    <submittedName>
        <fullName evidence="1">Uncharacterized protein</fullName>
    </submittedName>
</protein>
<name>A0A0E9WVQ7_ANGAN</name>
<sequence length="144" mass="16598">MPILLERRRGCGRGSPANNQRERGYRWKIQVTKREGGSGMSMNLPSWACALQILPGRNKSELTYTIYHFTQMRISSFRGMVNYIFPLHINKIEIKHLIALVFSKSSNIRATVDTEDIWKPPVICSFPSYSDTTIKNYISLFLLL</sequence>
<accession>A0A0E9WVQ7</accession>
<proteinExistence type="predicted"/>
<reference evidence="1" key="2">
    <citation type="journal article" date="2015" name="Fish Shellfish Immunol.">
        <title>Early steps in the European eel (Anguilla anguilla)-Vibrio vulnificus interaction in the gills: Role of the RtxA13 toxin.</title>
        <authorList>
            <person name="Callol A."/>
            <person name="Pajuelo D."/>
            <person name="Ebbesson L."/>
            <person name="Teles M."/>
            <person name="MacKenzie S."/>
            <person name="Amaro C."/>
        </authorList>
    </citation>
    <scope>NUCLEOTIDE SEQUENCE</scope>
</reference>
<evidence type="ECO:0000313" key="1">
    <source>
        <dbReference type="EMBL" id="JAH94281.1"/>
    </source>
</evidence>